<comment type="similarity">
    <text evidence="1">Belongs to the UPF0332 family.</text>
</comment>
<protein>
    <submittedName>
        <fullName evidence="3">HEPN domain-containing protein</fullName>
    </submittedName>
</protein>
<reference evidence="4" key="1">
    <citation type="submission" date="2017-10" db="EMBL/GenBank/DDBJ databases">
        <title>Completed PacBio SMRT sequence of Methylosinus trichosporium OB3b reveals presence of a third large plasmid.</title>
        <authorList>
            <person name="Charles T.C."/>
            <person name="Lynch M.D.J."/>
            <person name="Heil J.R."/>
            <person name="Cheng J."/>
        </authorList>
    </citation>
    <scope>NUCLEOTIDE SEQUENCE [LARGE SCALE GENOMIC DNA]</scope>
    <source>
        <strain evidence="4">OB3b</strain>
    </source>
</reference>
<dbReference type="Pfam" id="PF05168">
    <property type="entry name" value="HEPN"/>
    <property type="match status" value="1"/>
</dbReference>
<dbReference type="RefSeq" id="WP_003611911.1">
    <property type="nucleotide sequence ID" value="NZ_ADVE02000001.1"/>
</dbReference>
<dbReference type="EMBL" id="CP023737">
    <property type="protein sequence ID" value="ATQ68920.1"/>
    <property type="molecule type" value="Genomic_DNA"/>
</dbReference>
<dbReference type="STRING" id="595536.GCA_000178815_02314"/>
<dbReference type="InterPro" id="IPR007842">
    <property type="entry name" value="HEPN_dom"/>
</dbReference>
<feature type="domain" description="HEPN" evidence="2">
    <location>
        <begin position="8"/>
        <end position="121"/>
    </location>
</feature>
<dbReference type="Proteomes" id="UP000230709">
    <property type="component" value="Chromosome"/>
</dbReference>
<evidence type="ECO:0000313" key="4">
    <source>
        <dbReference type="Proteomes" id="UP000230709"/>
    </source>
</evidence>
<dbReference type="PANTHER" id="PTHR36565">
    <property type="entry name" value="UPF0332 PROTEIN TM_1000"/>
    <property type="match status" value="1"/>
</dbReference>
<proteinExistence type="inferred from homology"/>
<name>A0A2D2D1R6_METT3</name>
<dbReference type="AlphaFoldDB" id="A0A2D2D1R6"/>
<dbReference type="Gene3D" id="1.20.120.330">
    <property type="entry name" value="Nucleotidyltransferases domain 2"/>
    <property type="match status" value="1"/>
</dbReference>
<keyword evidence="4" id="KW-1185">Reference proteome</keyword>
<dbReference type="InterPro" id="IPR052226">
    <property type="entry name" value="UPF0332_toxin"/>
</dbReference>
<organism evidence="3 4">
    <name type="scientific">Methylosinus trichosporium (strain ATCC 35070 / NCIMB 11131 / UNIQEM 75 / OB3b)</name>
    <dbReference type="NCBI Taxonomy" id="595536"/>
    <lineage>
        <taxon>Bacteria</taxon>
        <taxon>Pseudomonadati</taxon>
        <taxon>Pseudomonadota</taxon>
        <taxon>Alphaproteobacteria</taxon>
        <taxon>Hyphomicrobiales</taxon>
        <taxon>Methylocystaceae</taxon>
        <taxon>Methylosinus</taxon>
    </lineage>
</organism>
<evidence type="ECO:0000313" key="3">
    <source>
        <dbReference type="EMBL" id="ATQ68920.1"/>
    </source>
</evidence>
<evidence type="ECO:0000259" key="2">
    <source>
        <dbReference type="Pfam" id="PF05168"/>
    </source>
</evidence>
<accession>A0A2D2D1R6</accession>
<sequence>MKPQTGAFLEKANELLRQAETMLGVSLNEAAGRTAYLAGFHAAQALIFERHDRVFKKHSSVQGEFARLVKDDPRFDLDLRAFLGRAYNLKAIADYETGAGSHISNEHAAEAVADAVRFVGMLSVFVSESG</sequence>
<dbReference type="PANTHER" id="PTHR36565:SF1">
    <property type="entry name" value="UPF0332 PROTEIN TM_1000"/>
    <property type="match status" value="1"/>
</dbReference>
<gene>
    <name evidence="3" type="ORF">CQW49_14280</name>
</gene>
<dbReference type="KEGG" id="mtw:CQW49_14280"/>
<evidence type="ECO:0000256" key="1">
    <source>
        <dbReference type="ARBA" id="ARBA00038248"/>
    </source>
</evidence>